<evidence type="ECO:0000256" key="1">
    <source>
        <dbReference type="SAM" id="SignalP"/>
    </source>
</evidence>
<organism evidence="2 3">
    <name type="scientific">Littorina saxatilis</name>
    <dbReference type="NCBI Taxonomy" id="31220"/>
    <lineage>
        <taxon>Eukaryota</taxon>
        <taxon>Metazoa</taxon>
        <taxon>Spiralia</taxon>
        <taxon>Lophotrochozoa</taxon>
        <taxon>Mollusca</taxon>
        <taxon>Gastropoda</taxon>
        <taxon>Caenogastropoda</taxon>
        <taxon>Littorinimorpha</taxon>
        <taxon>Littorinoidea</taxon>
        <taxon>Littorinidae</taxon>
        <taxon>Littorina</taxon>
    </lineage>
</organism>
<evidence type="ECO:0000313" key="2">
    <source>
        <dbReference type="EMBL" id="KAK7091659.1"/>
    </source>
</evidence>
<accession>A0AAN9AS22</accession>
<dbReference type="EMBL" id="JBAMIC010000022">
    <property type="protein sequence ID" value="KAK7091659.1"/>
    <property type="molecule type" value="Genomic_DNA"/>
</dbReference>
<protein>
    <submittedName>
        <fullName evidence="2">Uncharacterized protein</fullName>
    </submittedName>
</protein>
<feature type="chain" id="PRO_5043016207" evidence="1">
    <location>
        <begin position="19"/>
        <end position="307"/>
    </location>
</feature>
<keyword evidence="3" id="KW-1185">Reference proteome</keyword>
<keyword evidence="1" id="KW-0732">Signal</keyword>
<gene>
    <name evidence="2" type="ORF">V1264_009315</name>
</gene>
<comment type="caution">
    <text evidence="2">The sequence shown here is derived from an EMBL/GenBank/DDBJ whole genome shotgun (WGS) entry which is preliminary data.</text>
</comment>
<feature type="signal peptide" evidence="1">
    <location>
        <begin position="1"/>
        <end position="18"/>
    </location>
</feature>
<dbReference type="Proteomes" id="UP001374579">
    <property type="component" value="Unassembled WGS sequence"/>
</dbReference>
<sequence length="307" mass="33726">MVGALAIVCLMVVSSAVGIDPPSPGYKPKALTFEELTALVDGLEGDLNADLGIISDVTTLLAIADEYQDVISGRRVPKLNLINNQQDDLIDLARSQIKALQHRADEIPAAVAQVLVEVNFTTDSFATLRTRIEELVRDVNQRQGGAIDILEDRVVEWEQGILDQLDNAIASLNIFADAASDRVDVAQSFVDSRICQYGDAVIDDPYGEGYVHFKKPFDDVPVVALTTIGFRGQLDKKSYGKYDILATDKRVVEVNTDGFRVTAKDHSDGMVEVDRLYCQYMACQNLDKKVTLDPLPPFPEAPTPWLG</sequence>
<evidence type="ECO:0000313" key="3">
    <source>
        <dbReference type="Proteomes" id="UP001374579"/>
    </source>
</evidence>
<name>A0AAN9AS22_9CAEN</name>
<dbReference type="AlphaFoldDB" id="A0AAN9AS22"/>
<proteinExistence type="predicted"/>
<reference evidence="2 3" key="1">
    <citation type="submission" date="2024-02" db="EMBL/GenBank/DDBJ databases">
        <title>Chromosome-scale genome assembly of the rough periwinkle Littorina saxatilis.</title>
        <authorList>
            <person name="De Jode A."/>
            <person name="Faria R."/>
            <person name="Formenti G."/>
            <person name="Sims Y."/>
            <person name="Smith T.P."/>
            <person name="Tracey A."/>
            <person name="Wood J.M.D."/>
            <person name="Zagrodzka Z.B."/>
            <person name="Johannesson K."/>
            <person name="Butlin R.K."/>
            <person name="Leder E.H."/>
        </authorList>
    </citation>
    <scope>NUCLEOTIDE SEQUENCE [LARGE SCALE GENOMIC DNA]</scope>
    <source>
        <strain evidence="2">Snail1</strain>
        <tissue evidence="2">Muscle</tissue>
    </source>
</reference>